<gene>
    <name evidence="4" type="ORF">SAMN05421504_104240</name>
</gene>
<feature type="domain" description="EamA" evidence="3">
    <location>
        <begin position="141"/>
        <end position="283"/>
    </location>
</feature>
<dbReference type="PANTHER" id="PTHR22911:SF79">
    <property type="entry name" value="MOBA-LIKE NTP TRANSFERASE DOMAIN-CONTAINING PROTEIN"/>
    <property type="match status" value="1"/>
</dbReference>
<feature type="transmembrane region" description="Helical" evidence="2">
    <location>
        <begin position="85"/>
        <end position="102"/>
    </location>
</feature>
<keyword evidence="2" id="KW-1133">Transmembrane helix</keyword>
<dbReference type="AlphaFoldDB" id="A0A1H3GG54"/>
<comment type="similarity">
    <text evidence="1">Belongs to the EamA transporter family.</text>
</comment>
<evidence type="ECO:0000256" key="2">
    <source>
        <dbReference type="SAM" id="Phobius"/>
    </source>
</evidence>
<protein>
    <submittedName>
        <fullName evidence="4">Threonine/homoserine efflux transporter RhtA</fullName>
    </submittedName>
</protein>
<evidence type="ECO:0000259" key="3">
    <source>
        <dbReference type="Pfam" id="PF00892"/>
    </source>
</evidence>
<dbReference type="SUPFAM" id="SSF103481">
    <property type="entry name" value="Multidrug resistance efflux transporter EmrE"/>
    <property type="match status" value="2"/>
</dbReference>
<evidence type="ECO:0000313" key="4">
    <source>
        <dbReference type="EMBL" id="SDY02037.1"/>
    </source>
</evidence>
<proteinExistence type="inferred from homology"/>
<feature type="transmembrane region" description="Helical" evidence="2">
    <location>
        <begin position="236"/>
        <end position="261"/>
    </location>
</feature>
<dbReference type="Proteomes" id="UP000199515">
    <property type="component" value="Unassembled WGS sequence"/>
</dbReference>
<name>A0A1H3GG54_9PSEU</name>
<organism evidence="4 5">
    <name type="scientific">Amycolatopsis xylanica</name>
    <dbReference type="NCBI Taxonomy" id="589385"/>
    <lineage>
        <taxon>Bacteria</taxon>
        <taxon>Bacillati</taxon>
        <taxon>Actinomycetota</taxon>
        <taxon>Actinomycetes</taxon>
        <taxon>Pseudonocardiales</taxon>
        <taxon>Pseudonocardiaceae</taxon>
        <taxon>Amycolatopsis</taxon>
    </lineage>
</organism>
<keyword evidence="2" id="KW-0812">Transmembrane</keyword>
<dbReference type="STRING" id="589385.SAMN05421504_104240"/>
<dbReference type="GO" id="GO:0016020">
    <property type="term" value="C:membrane"/>
    <property type="evidence" value="ECO:0007669"/>
    <property type="project" value="InterPro"/>
</dbReference>
<feature type="transmembrane region" description="Helical" evidence="2">
    <location>
        <begin position="58"/>
        <end position="79"/>
    </location>
</feature>
<feature type="transmembrane region" description="Helical" evidence="2">
    <location>
        <begin position="267"/>
        <end position="285"/>
    </location>
</feature>
<feature type="transmembrane region" description="Helical" evidence="2">
    <location>
        <begin position="211"/>
        <end position="229"/>
    </location>
</feature>
<feature type="transmembrane region" description="Helical" evidence="2">
    <location>
        <begin position="114"/>
        <end position="134"/>
    </location>
</feature>
<dbReference type="PANTHER" id="PTHR22911">
    <property type="entry name" value="ACYL-MALONYL CONDENSING ENZYME-RELATED"/>
    <property type="match status" value="1"/>
</dbReference>
<evidence type="ECO:0000256" key="1">
    <source>
        <dbReference type="ARBA" id="ARBA00007362"/>
    </source>
</evidence>
<evidence type="ECO:0000313" key="5">
    <source>
        <dbReference type="Proteomes" id="UP000199515"/>
    </source>
</evidence>
<feature type="domain" description="EamA" evidence="3">
    <location>
        <begin position="1"/>
        <end position="129"/>
    </location>
</feature>
<dbReference type="InterPro" id="IPR037185">
    <property type="entry name" value="EmrE-like"/>
</dbReference>
<keyword evidence="5" id="KW-1185">Reference proteome</keyword>
<feature type="transmembrane region" description="Helical" evidence="2">
    <location>
        <begin position="30"/>
        <end position="46"/>
    </location>
</feature>
<feature type="transmembrane region" description="Helical" evidence="2">
    <location>
        <begin position="140"/>
        <end position="159"/>
    </location>
</feature>
<dbReference type="InterPro" id="IPR000620">
    <property type="entry name" value="EamA_dom"/>
</dbReference>
<keyword evidence="2" id="KW-0472">Membrane</keyword>
<feature type="transmembrane region" description="Helical" evidence="2">
    <location>
        <begin position="171"/>
        <end position="191"/>
    </location>
</feature>
<sequence>MLSALFFSTSGTLGKPTMVAGLTPQQVAAVRLGLSALVLFAAVGIVKPSILKVGKGEWRLLIAYGLIGVGGIQLVYFIATSRIPVGIAILLEFVSPVLIALWTRFVRKVHLAKAVWGGIALAMIGLILVAQVWQGLRLDALGLLAGFGAALCSAGYFLIGERGLASRHPLGMVTWGMGIGALAVCVVAPPWTIPVRVLTEPAVIGPWHPPVWVALVALMLVGTVLAYLAGISALQYLPAAIASVLGLVEVILANILAWILLGEALTVVQAVGAVVLLAGATLVQLKSPDHQVAIGEPLPG</sequence>
<reference evidence="4 5" key="1">
    <citation type="submission" date="2016-10" db="EMBL/GenBank/DDBJ databases">
        <authorList>
            <person name="de Groot N.N."/>
        </authorList>
    </citation>
    <scope>NUCLEOTIDE SEQUENCE [LARGE SCALE GENOMIC DNA]</scope>
    <source>
        <strain evidence="4 5">CPCC 202699</strain>
    </source>
</reference>
<dbReference type="Pfam" id="PF00892">
    <property type="entry name" value="EamA"/>
    <property type="match status" value="2"/>
</dbReference>
<accession>A0A1H3GG54</accession>
<dbReference type="EMBL" id="FNON01000004">
    <property type="protein sequence ID" value="SDY02037.1"/>
    <property type="molecule type" value="Genomic_DNA"/>
</dbReference>